<keyword evidence="3" id="KW-1185">Reference proteome</keyword>
<feature type="signal peptide" evidence="1">
    <location>
        <begin position="1"/>
        <end position="27"/>
    </location>
</feature>
<evidence type="ECO:0000256" key="1">
    <source>
        <dbReference type="SAM" id="SignalP"/>
    </source>
</evidence>
<protein>
    <recommendedName>
        <fullName evidence="4">DUF3888 domain-containing protein</fullName>
    </recommendedName>
</protein>
<dbReference type="Proteomes" id="UP000076796">
    <property type="component" value="Unassembled WGS sequence"/>
</dbReference>
<keyword evidence="1" id="KW-0732">Signal</keyword>
<evidence type="ECO:0008006" key="4">
    <source>
        <dbReference type="Google" id="ProtNLM"/>
    </source>
</evidence>
<dbReference type="RefSeq" id="WP_063478140.1">
    <property type="nucleotide sequence ID" value="NZ_CP147845.1"/>
</dbReference>
<evidence type="ECO:0000313" key="3">
    <source>
        <dbReference type="Proteomes" id="UP000076796"/>
    </source>
</evidence>
<sequence length="134" mass="15240">MKRRSMIHVLLLCALLLFSLGSAAAYAQPQEEKPRERQLENAMLQQLYPVIRSSLQEIYSEAYPSFGCERIISINERVTMTEDSQHASPVDAMHGATYFEITVGLCKGSGEKIELRLKNDTPTAQYYVDVFHVR</sequence>
<reference evidence="2" key="1">
    <citation type="journal article" date="2016" name="Genome Announc.">
        <title>Draft genomes of two strains of Paenibacillus glucanolyticus with capability to degrade lignocellulose.</title>
        <authorList>
            <person name="Mathews S.L."/>
            <person name="Pawlak J."/>
            <person name="Grunden A.M."/>
        </authorList>
    </citation>
    <scope>NUCLEOTIDE SEQUENCE [LARGE SCALE GENOMIC DNA]</scope>
    <source>
        <strain evidence="2">SLM1</strain>
    </source>
</reference>
<proteinExistence type="predicted"/>
<dbReference type="AlphaFoldDB" id="A0A163IPG9"/>
<dbReference type="OrthoDB" id="2613554at2"/>
<accession>A0A163IPG9</accession>
<gene>
    <name evidence="2" type="ORF">AWU65_09130</name>
</gene>
<organism evidence="2 3">
    <name type="scientific">Paenibacillus glucanolyticus</name>
    <dbReference type="NCBI Taxonomy" id="59843"/>
    <lineage>
        <taxon>Bacteria</taxon>
        <taxon>Bacillati</taxon>
        <taxon>Bacillota</taxon>
        <taxon>Bacilli</taxon>
        <taxon>Bacillales</taxon>
        <taxon>Paenibacillaceae</taxon>
        <taxon>Paenibacillus</taxon>
    </lineage>
</organism>
<name>A0A163IPG9_9BACL</name>
<comment type="caution">
    <text evidence="2">The sequence shown here is derived from an EMBL/GenBank/DDBJ whole genome shotgun (WGS) entry which is preliminary data.</text>
</comment>
<evidence type="ECO:0000313" key="2">
    <source>
        <dbReference type="EMBL" id="KZS46074.1"/>
    </source>
</evidence>
<feature type="chain" id="PRO_5007843321" description="DUF3888 domain-containing protein" evidence="1">
    <location>
        <begin position="28"/>
        <end position="134"/>
    </location>
</feature>
<dbReference type="EMBL" id="LWMH01000001">
    <property type="protein sequence ID" value="KZS46074.1"/>
    <property type="molecule type" value="Genomic_DNA"/>
</dbReference>
<dbReference type="STRING" id="59843.A3958_08650"/>
<dbReference type="GeneID" id="97552526"/>